<evidence type="ECO:0000313" key="1">
    <source>
        <dbReference type="EMBL" id="SNS41402.1"/>
    </source>
</evidence>
<protein>
    <submittedName>
        <fullName evidence="1">Uncharacterized protein</fullName>
    </submittedName>
</protein>
<dbReference type="EMBL" id="FZOF01000005">
    <property type="protein sequence ID" value="SNS41402.1"/>
    <property type="molecule type" value="Genomic_DNA"/>
</dbReference>
<name>A0A239EBX5_9ACTN</name>
<evidence type="ECO:0000313" key="2">
    <source>
        <dbReference type="Proteomes" id="UP000198280"/>
    </source>
</evidence>
<accession>A0A239EBX5</accession>
<organism evidence="1 2">
    <name type="scientific">Actinacidiphila glaucinigra</name>
    <dbReference type="NCBI Taxonomy" id="235986"/>
    <lineage>
        <taxon>Bacteria</taxon>
        <taxon>Bacillati</taxon>
        <taxon>Actinomycetota</taxon>
        <taxon>Actinomycetes</taxon>
        <taxon>Kitasatosporales</taxon>
        <taxon>Streptomycetaceae</taxon>
        <taxon>Actinacidiphila</taxon>
    </lineage>
</organism>
<proteinExistence type="predicted"/>
<sequence>MNASATAALTPLPDGVWSTLSAAREAYRAAVPAAYDEVLTEVAERARDTGSLGKTDIAALVVWKRLQASTAWVVELMNLRDAEVRAVTSGAVDAVRDPQAPRGAAAREGRRALLPLPGCRNGDALASALLTAAAPDRMAVYDRRAQFGLERLGYQLTSAPGRYGRYMDLLDDLLVRSGPVADGWTARDMDTALYWLGRQAAPAPGDAEEE</sequence>
<gene>
    <name evidence="1" type="ORF">SAMN05216252_105391</name>
</gene>
<dbReference type="OrthoDB" id="3697648at2"/>
<reference evidence="1 2" key="1">
    <citation type="submission" date="2017-06" db="EMBL/GenBank/DDBJ databases">
        <authorList>
            <person name="Kim H.J."/>
            <person name="Triplett B.A."/>
        </authorList>
    </citation>
    <scope>NUCLEOTIDE SEQUENCE [LARGE SCALE GENOMIC DNA]</scope>
    <source>
        <strain evidence="1 2">CGMCC 4.1858</strain>
    </source>
</reference>
<dbReference type="AlphaFoldDB" id="A0A239EBX5"/>
<keyword evidence="2" id="KW-1185">Reference proteome</keyword>
<dbReference type="RefSeq" id="WP_089223933.1">
    <property type="nucleotide sequence ID" value="NZ_FZOF01000005.1"/>
</dbReference>
<dbReference type="Proteomes" id="UP000198280">
    <property type="component" value="Unassembled WGS sequence"/>
</dbReference>